<dbReference type="RefSeq" id="WP_132003512.1">
    <property type="nucleotide sequence ID" value="NZ_JBHUNN010000002.1"/>
</dbReference>
<evidence type="ECO:0000256" key="7">
    <source>
        <dbReference type="ARBA" id="ARBA00022679"/>
    </source>
</evidence>
<protein>
    <recommendedName>
        <fullName evidence="4">Protein-L-isoaspartate O-methyltransferase</fullName>
        <ecNumber evidence="3">2.1.1.77</ecNumber>
    </recommendedName>
    <alternativeName>
        <fullName evidence="11">L-isoaspartyl protein carboxyl methyltransferase</fullName>
    </alternativeName>
    <alternativeName>
        <fullName evidence="9">Protein L-isoaspartyl methyltransferase</fullName>
    </alternativeName>
    <alternativeName>
        <fullName evidence="10">Protein-beta-aspartate methyltransferase</fullName>
    </alternativeName>
</protein>
<dbReference type="PANTHER" id="PTHR11579">
    <property type="entry name" value="PROTEIN-L-ISOASPARTATE O-METHYLTRANSFERASE"/>
    <property type="match status" value="1"/>
</dbReference>
<proteinExistence type="inferred from homology"/>
<dbReference type="EC" id="2.1.1.77" evidence="3"/>
<dbReference type="GO" id="GO:0004719">
    <property type="term" value="F:protein-L-isoaspartate (D-aspartate) O-methyltransferase activity"/>
    <property type="evidence" value="ECO:0007669"/>
    <property type="project" value="UniProtKB-EC"/>
</dbReference>
<comment type="subcellular location">
    <subcellularLocation>
        <location evidence="1">Cytoplasm</location>
    </subcellularLocation>
</comment>
<dbReference type="InterPro" id="IPR000682">
    <property type="entry name" value="PCMT"/>
</dbReference>
<accession>A0A4R2GW57</accession>
<keyword evidence="13" id="KW-1185">Reference proteome</keyword>
<dbReference type="GO" id="GO:0032259">
    <property type="term" value="P:methylation"/>
    <property type="evidence" value="ECO:0007669"/>
    <property type="project" value="UniProtKB-KW"/>
</dbReference>
<dbReference type="GO" id="GO:0005737">
    <property type="term" value="C:cytoplasm"/>
    <property type="evidence" value="ECO:0007669"/>
    <property type="project" value="UniProtKB-SubCell"/>
</dbReference>
<keyword evidence="6 12" id="KW-0489">Methyltransferase</keyword>
<comment type="similarity">
    <text evidence="2">Belongs to the methyltransferase superfamily. L-isoaspartyl/D-aspartyl protein methyltransferase family.</text>
</comment>
<gene>
    <name evidence="12" type="ORF">EV666_102239</name>
</gene>
<evidence type="ECO:0000256" key="4">
    <source>
        <dbReference type="ARBA" id="ARBA00013346"/>
    </source>
</evidence>
<evidence type="ECO:0000256" key="2">
    <source>
        <dbReference type="ARBA" id="ARBA00005369"/>
    </source>
</evidence>
<evidence type="ECO:0000256" key="10">
    <source>
        <dbReference type="ARBA" id="ARBA00031323"/>
    </source>
</evidence>
<reference evidence="12 13" key="1">
    <citation type="submission" date="2019-03" db="EMBL/GenBank/DDBJ databases">
        <title>Genomic Encyclopedia of Type Strains, Phase IV (KMG-IV): sequencing the most valuable type-strain genomes for metagenomic binning, comparative biology and taxonomic classification.</title>
        <authorList>
            <person name="Goeker M."/>
        </authorList>
    </citation>
    <scope>NUCLEOTIDE SEQUENCE [LARGE SCALE GENOMIC DNA]</scope>
    <source>
        <strain evidence="12 13">DSM 22958</strain>
    </source>
</reference>
<organism evidence="12 13">
    <name type="scientific">Camelimonas lactis</name>
    <dbReference type="NCBI Taxonomy" id="659006"/>
    <lineage>
        <taxon>Bacteria</taxon>
        <taxon>Pseudomonadati</taxon>
        <taxon>Pseudomonadota</taxon>
        <taxon>Alphaproteobacteria</taxon>
        <taxon>Hyphomicrobiales</taxon>
        <taxon>Chelatococcaceae</taxon>
        <taxon>Camelimonas</taxon>
    </lineage>
</organism>
<evidence type="ECO:0000256" key="6">
    <source>
        <dbReference type="ARBA" id="ARBA00022603"/>
    </source>
</evidence>
<evidence type="ECO:0000256" key="3">
    <source>
        <dbReference type="ARBA" id="ARBA00011890"/>
    </source>
</evidence>
<dbReference type="AlphaFoldDB" id="A0A4R2GW57"/>
<evidence type="ECO:0000256" key="9">
    <source>
        <dbReference type="ARBA" id="ARBA00030757"/>
    </source>
</evidence>
<evidence type="ECO:0000256" key="8">
    <source>
        <dbReference type="ARBA" id="ARBA00022691"/>
    </source>
</evidence>
<dbReference type="Proteomes" id="UP000294881">
    <property type="component" value="Unassembled WGS sequence"/>
</dbReference>
<keyword evidence="7 12" id="KW-0808">Transferase</keyword>
<dbReference type="CDD" id="cd02440">
    <property type="entry name" value="AdoMet_MTases"/>
    <property type="match status" value="1"/>
</dbReference>
<name>A0A4R2GW57_9HYPH</name>
<dbReference type="EMBL" id="SLWL01000002">
    <property type="protein sequence ID" value="TCO15261.1"/>
    <property type="molecule type" value="Genomic_DNA"/>
</dbReference>
<keyword evidence="8" id="KW-0949">S-adenosyl-L-methionine</keyword>
<evidence type="ECO:0000256" key="5">
    <source>
        <dbReference type="ARBA" id="ARBA00022490"/>
    </source>
</evidence>
<evidence type="ECO:0000256" key="1">
    <source>
        <dbReference type="ARBA" id="ARBA00004496"/>
    </source>
</evidence>
<sequence length="224" mass="24018">MAALAQLQTREDLGRQETAAFLLNLRSRGIRDVAILRAMELAPRDMFAPRRFADLARSDVALPLPCGQTMTSPMQLALMLRELAVSRQHRVLEIGAGSGYLTAVLGHLAGEVVSLERMRTLAIAAASRIRRLELGHVTVEVGDGLAADVAAWGRFDRIILNGSLAHAPPGLIEALNDGGRLVGAMITPQGPRLVRVERHGEALPETLCGPLRLPPLQAGLAQAL</sequence>
<dbReference type="SUPFAM" id="SSF53335">
    <property type="entry name" value="S-adenosyl-L-methionine-dependent methyltransferases"/>
    <property type="match status" value="1"/>
</dbReference>
<evidence type="ECO:0000313" key="13">
    <source>
        <dbReference type="Proteomes" id="UP000294881"/>
    </source>
</evidence>
<dbReference type="OrthoDB" id="9810066at2"/>
<evidence type="ECO:0000313" key="12">
    <source>
        <dbReference type="EMBL" id="TCO15261.1"/>
    </source>
</evidence>
<dbReference type="InterPro" id="IPR029063">
    <property type="entry name" value="SAM-dependent_MTases_sf"/>
</dbReference>
<dbReference type="Pfam" id="PF01135">
    <property type="entry name" value="PCMT"/>
    <property type="match status" value="1"/>
</dbReference>
<keyword evidence="5" id="KW-0963">Cytoplasm</keyword>
<evidence type="ECO:0000256" key="11">
    <source>
        <dbReference type="ARBA" id="ARBA00031350"/>
    </source>
</evidence>
<comment type="caution">
    <text evidence="12">The sequence shown here is derived from an EMBL/GenBank/DDBJ whole genome shotgun (WGS) entry which is preliminary data.</text>
</comment>
<dbReference type="PANTHER" id="PTHR11579:SF0">
    <property type="entry name" value="PROTEIN-L-ISOASPARTATE(D-ASPARTATE) O-METHYLTRANSFERASE"/>
    <property type="match status" value="1"/>
</dbReference>
<dbReference type="Gene3D" id="3.40.50.150">
    <property type="entry name" value="Vaccinia Virus protein VP39"/>
    <property type="match status" value="1"/>
</dbReference>